<reference evidence="2" key="2">
    <citation type="submission" date="2021-05" db="EMBL/GenBank/DDBJ databases">
        <title>Whole genome PacBio Sequel sequence of Salmonella enterica subsp. enterica.</title>
        <authorList>
            <person name="Hoffmann M."/>
            <person name="Balkey M."/>
            <person name="Luo Y."/>
        </authorList>
    </citation>
    <scope>NUCLEOTIDE SEQUENCE</scope>
    <source>
        <strain evidence="2">CFSAN001015</strain>
    </source>
</reference>
<reference evidence="2" key="1">
    <citation type="submission" date="2018-07" db="EMBL/GenBank/DDBJ databases">
        <authorList>
            <consortium name="GenomeTrakr network: Whole genome sequencing for foodborne pathogen traceback"/>
        </authorList>
    </citation>
    <scope>NUCLEOTIDE SEQUENCE</scope>
    <source>
        <strain evidence="2">CFSAN001015</strain>
    </source>
</reference>
<accession>A0A8E6IF48</accession>
<dbReference type="Gene3D" id="1.10.3790.10">
    <property type="entry name" value="NinB"/>
    <property type="match status" value="1"/>
</dbReference>
<dbReference type="InterPro" id="IPR036619">
    <property type="entry name" value="NinB_sf"/>
</dbReference>
<sequence length="158" mass="18457">MKQLFLLRNEAIRNNAIDAILSLPIDDKSPHEVHVKEPKRSNPQNRLMWALLQDVSRQVLWHGQRYDKSDWKDIFTALWLSEKKLEQRMAPAIGGGVVMLGVRTSKMRKENMTELIEIIYWFGSEHSVKWSEADSNNIYLLNLCNQLEGNKHDNKEKS</sequence>
<dbReference type="EMBL" id="CP074596">
    <property type="protein sequence ID" value="QVP49325.1"/>
    <property type="molecule type" value="Genomic_DNA"/>
</dbReference>
<name>A0A8E6IF48_SALER</name>
<evidence type="ECO:0000313" key="1">
    <source>
        <dbReference type="EMBL" id="QVP48869.1"/>
    </source>
</evidence>
<dbReference type="InterPro" id="IPR008711">
    <property type="entry name" value="Recombinase_NinB"/>
</dbReference>
<dbReference type="AlphaFoldDB" id="A0A8E6IF48"/>
<dbReference type="EMBL" id="CP074596">
    <property type="protein sequence ID" value="QVP48869.1"/>
    <property type="molecule type" value="Genomic_DNA"/>
</dbReference>
<evidence type="ECO:0000313" key="2">
    <source>
        <dbReference type="EMBL" id="QVP49325.1"/>
    </source>
</evidence>
<dbReference type="Pfam" id="PF05772">
    <property type="entry name" value="NinB"/>
    <property type="match status" value="1"/>
</dbReference>
<gene>
    <name evidence="1" type="ORF">AIT66_16055</name>
    <name evidence="2" type="ORF">AIT66_18655</name>
</gene>
<organism evidence="2">
    <name type="scientific">Salmonella enterica subsp. salamae</name>
    <dbReference type="NCBI Taxonomy" id="59202"/>
    <lineage>
        <taxon>Bacteria</taxon>
        <taxon>Pseudomonadati</taxon>
        <taxon>Pseudomonadota</taxon>
        <taxon>Gammaproteobacteria</taxon>
        <taxon>Enterobacterales</taxon>
        <taxon>Enterobacteriaceae</taxon>
        <taxon>Salmonella</taxon>
    </lineage>
</organism>
<dbReference type="SUPFAM" id="SSF103370">
    <property type="entry name" value="NinB"/>
    <property type="match status" value="1"/>
</dbReference>
<protein>
    <submittedName>
        <fullName evidence="2">Recombination protein NinB</fullName>
    </submittedName>
</protein>
<proteinExistence type="predicted"/>